<accession>A0A4Y2JLP3</accession>
<protein>
    <submittedName>
        <fullName evidence="1">Uncharacterized protein</fullName>
    </submittedName>
</protein>
<dbReference type="Proteomes" id="UP000499080">
    <property type="component" value="Unassembled WGS sequence"/>
</dbReference>
<gene>
    <name evidence="1" type="ORF">AVEN_759_1</name>
</gene>
<organism evidence="1 2">
    <name type="scientific">Araneus ventricosus</name>
    <name type="common">Orbweaver spider</name>
    <name type="synonym">Epeira ventricosa</name>
    <dbReference type="NCBI Taxonomy" id="182803"/>
    <lineage>
        <taxon>Eukaryota</taxon>
        <taxon>Metazoa</taxon>
        <taxon>Ecdysozoa</taxon>
        <taxon>Arthropoda</taxon>
        <taxon>Chelicerata</taxon>
        <taxon>Arachnida</taxon>
        <taxon>Araneae</taxon>
        <taxon>Araneomorphae</taxon>
        <taxon>Entelegynae</taxon>
        <taxon>Araneoidea</taxon>
        <taxon>Araneidae</taxon>
        <taxon>Araneus</taxon>
    </lineage>
</organism>
<sequence>MGAPHMDPVVVAVHQIAPSQAVNFTMNPYPPSLPHEEVSLPLVNGNEPHEISWPSVPVSPIPNAIPRTVFPILASVQHDFDPSHPIPTQTFTNQSFAVMQNMIMPQGYVPVTMHHGPLPHHIAPIAVVPAPPPVTTAPAPVMPMHVPVTVPVQGGSAPVTEQKPEITPYLKRFSKFTAKAKEVAEMQQDLRKECGDRKRRRPGVCHYSSFE</sequence>
<dbReference type="EMBL" id="BGPR01190864">
    <property type="protein sequence ID" value="GBM90884.1"/>
    <property type="molecule type" value="Genomic_DNA"/>
</dbReference>
<evidence type="ECO:0000313" key="2">
    <source>
        <dbReference type="Proteomes" id="UP000499080"/>
    </source>
</evidence>
<dbReference type="OrthoDB" id="6437562at2759"/>
<proteinExistence type="predicted"/>
<dbReference type="AlphaFoldDB" id="A0A4Y2JLP3"/>
<comment type="caution">
    <text evidence="1">The sequence shown here is derived from an EMBL/GenBank/DDBJ whole genome shotgun (WGS) entry which is preliminary data.</text>
</comment>
<name>A0A4Y2JLP3_ARAVE</name>
<evidence type="ECO:0000313" key="1">
    <source>
        <dbReference type="EMBL" id="GBM90884.1"/>
    </source>
</evidence>
<keyword evidence="2" id="KW-1185">Reference proteome</keyword>
<reference evidence="1 2" key="1">
    <citation type="journal article" date="2019" name="Sci. Rep.">
        <title>Orb-weaving spider Araneus ventricosus genome elucidates the spidroin gene catalogue.</title>
        <authorList>
            <person name="Kono N."/>
            <person name="Nakamura H."/>
            <person name="Ohtoshi R."/>
            <person name="Moran D.A.P."/>
            <person name="Shinohara A."/>
            <person name="Yoshida Y."/>
            <person name="Fujiwara M."/>
            <person name="Mori M."/>
            <person name="Tomita M."/>
            <person name="Arakawa K."/>
        </authorList>
    </citation>
    <scope>NUCLEOTIDE SEQUENCE [LARGE SCALE GENOMIC DNA]</scope>
</reference>